<dbReference type="EMBL" id="WJQU01000001">
    <property type="protein sequence ID" value="KAJ6648361.1"/>
    <property type="molecule type" value="Genomic_DNA"/>
</dbReference>
<protein>
    <submittedName>
        <fullName evidence="1">Uncharacterized protein</fullName>
    </submittedName>
</protein>
<dbReference type="AlphaFoldDB" id="A0A9Q0NF22"/>
<gene>
    <name evidence="1" type="ORF">Bhyg_03589</name>
</gene>
<keyword evidence="2" id="KW-1185">Reference proteome</keyword>
<feature type="non-terminal residue" evidence="1">
    <location>
        <position position="1"/>
    </location>
</feature>
<comment type="caution">
    <text evidence="1">The sequence shown here is derived from an EMBL/GenBank/DDBJ whole genome shotgun (WGS) entry which is preliminary data.</text>
</comment>
<reference evidence="1" key="1">
    <citation type="submission" date="2022-07" db="EMBL/GenBank/DDBJ databases">
        <authorList>
            <person name="Trinca V."/>
            <person name="Uliana J.V.C."/>
            <person name="Torres T.T."/>
            <person name="Ward R.J."/>
            <person name="Monesi N."/>
        </authorList>
    </citation>
    <scope>NUCLEOTIDE SEQUENCE</scope>
    <source>
        <strain evidence="1">HSMRA1968</strain>
        <tissue evidence="1">Whole embryos</tissue>
    </source>
</reference>
<proteinExistence type="predicted"/>
<name>A0A9Q0NF22_9DIPT</name>
<organism evidence="1 2">
    <name type="scientific">Pseudolycoriella hygida</name>
    <dbReference type="NCBI Taxonomy" id="35572"/>
    <lineage>
        <taxon>Eukaryota</taxon>
        <taxon>Metazoa</taxon>
        <taxon>Ecdysozoa</taxon>
        <taxon>Arthropoda</taxon>
        <taxon>Hexapoda</taxon>
        <taxon>Insecta</taxon>
        <taxon>Pterygota</taxon>
        <taxon>Neoptera</taxon>
        <taxon>Endopterygota</taxon>
        <taxon>Diptera</taxon>
        <taxon>Nematocera</taxon>
        <taxon>Sciaroidea</taxon>
        <taxon>Sciaridae</taxon>
        <taxon>Pseudolycoriella</taxon>
    </lineage>
</organism>
<accession>A0A9Q0NF22</accession>
<dbReference type="Proteomes" id="UP001151699">
    <property type="component" value="Chromosome A"/>
</dbReference>
<evidence type="ECO:0000313" key="2">
    <source>
        <dbReference type="Proteomes" id="UP001151699"/>
    </source>
</evidence>
<evidence type="ECO:0000313" key="1">
    <source>
        <dbReference type="EMBL" id="KAJ6648361.1"/>
    </source>
</evidence>
<sequence length="36" mass="4194">MLHFAERYEVGSEKEEAVIHPWKCNRTYVSEPTGAK</sequence>